<gene>
    <name evidence="1" type="ORF">E2C01_047400</name>
</gene>
<keyword evidence="2" id="KW-1185">Reference proteome</keyword>
<dbReference type="AlphaFoldDB" id="A0A5B7G7S8"/>
<name>A0A5B7G7S8_PORTR</name>
<accession>A0A5B7G7S8</accession>
<proteinExistence type="predicted"/>
<dbReference type="Proteomes" id="UP000324222">
    <property type="component" value="Unassembled WGS sequence"/>
</dbReference>
<reference evidence="1 2" key="1">
    <citation type="submission" date="2019-05" db="EMBL/GenBank/DDBJ databases">
        <title>Another draft genome of Portunus trituberculatus and its Hox gene families provides insights of decapod evolution.</title>
        <authorList>
            <person name="Jeong J.-H."/>
            <person name="Song I."/>
            <person name="Kim S."/>
            <person name="Choi T."/>
            <person name="Kim D."/>
            <person name="Ryu S."/>
            <person name="Kim W."/>
        </authorList>
    </citation>
    <scope>NUCLEOTIDE SEQUENCE [LARGE SCALE GENOMIC DNA]</scope>
    <source>
        <tissue evidence="1">Muscle</tissue>
    </source>
</reference>
<organism evidence="1 2">
    <name type="scientific">Portunus trituberculatus</name>
    <name type="common">Swimming crab</name>
    <name type="synonym">Neptunus trituberculatus</name>
    <dbReference type="NCBI Taxonomy" id="210409"/>
    <lineage>
        <taxon>Eukaryota</taxon>
        <taxon>Metazoa</taxon>
        <taxon>Ecdysozoa</taxon>
        <taxon>Arthropoda</taxon>
        <taxon>Crustacea</taxon>
        <taxon>Multicrustacea</taxon>
        <taxon>Malacostraca</taxon>
        <taxon>Eumalacostraca</taxon>
        <taxon>Eucarida</taxon>
        <taxon>Decapoda</taxon>
        <taxon>Pleocyemata</taxon>
        <taxon>Brachyura</taxon>
        <taxon>Eubrachyura</taxon>
        <taxon>Portunoidea</taxon>
        <taxon>Portunidae</taxon>
        <taxon>Portuninae</taxon>
        <taxon>Portunus</taxon>
    </lineage>
</organism>
<comment type="caution">
    <text evidence="1">The sequence shown here is derived from an EMBL/GenBank/DDBJ whole genome shotgun (WGS) entry which is preliminary data.</text>
</comment>
<sequence>MPNILNLFLTFNPSAYAVTVSSLLGSSDHNLISVSCPISPIPFQDPPEQRCLWHLASASWGYLRKYYADFPWNGYCFNVRDSSLYAECITEGVLEVLGINRWNVLEKLLEVVFLPRLKLATHWVLLR</sequence>
<dbReference type="EMBL" id="VSRR010011672">
    <property type="protein sequence ID" value="MPC53506.1"/>
    <property type="molecule type" value="Genomic_DNA"/>
</dbReference>
<evidence type="ECO:0000313" key="2">
    <source>
        <dbReference type="Proteomes" id="UP000324222"/>
    </source>
</evidence>
<protein>
    <submittedName>
        <fullName evidence="1">Uncharacterized protein</fullName>
    </submittedName>
</protein>
<evidence type="ECO:0000313" key="1">
    <source>
        <dbReference type="EMBL" id="MPC53506.1"/>
    </source>
</evidence>